<reference evidence="1 2" key="1">
    <citation type="submission" date="2024-03" db="EMBL/GenBank/DDBJ databases">
        <title>Community enrichment and isolation of bacterial strains for fucoidan degradation.</title>
        <authorList>
            <person name="Sichert A."/>
        </authorList>
    </citation>
    <scope>NUCLEOTIDE SEQUENCE [LARGE SCALE GENOMIC DNA]</scope>
    <source>
        <strain evidence="1 2">AS12</strain>
    </source>
</reference>
<name>A0ABU9SZM8_9ALTE</name>
<accession>A0ABU9SZM8</accession>
<organism evidence="1 2">
    <name type="scientific">Paraglaciecola mesophila</name>
    <dbReference type="NCBI Taxonomy" id="197222"/>
    <lineage>
        <taxon>Bacteria</taxon>
        <taxon>Pseudomonadati</taxon>
        <taxon>Pseudomonadota</taxon>
        <taxon>Gammaproteobacteria</taxon>
        <taxon>Alteromonadales</taxon>
        <taxon>Alteromonadaceae</taxon>
        <taxon>Paraglaciecola</taxon>
    </lineage>
</organism>
<dbReference type="EMBL" id="JBBMQS010000013">
    <property type="protein sequence ID" value="MEM5499336.1"/>
    <property type="molecule type" value="Genomic_DNA"/>
</dbReference>
<dbReference type="InterPro" id="IPR034242">
    <property type="entry name" value="MauL"/>
</dbReference>
<dbReference type="Gene3D" id="2.60.40.420">
    <property type="entry name" value="Cupredoxins - blue copper proteins"/>
    <property type="match status" value="1"/>
</dbReference>
<dbReference type="SUPFAM" id="SSF49503">
    <property type="entry name" value="Cupredoxins"/>
    <property type="match status" value="1"/>
</dbReference>
<keyword evidence="2" id="KW-1185">Reference proteome</keyword>
<sequence length="254" mass="28886">MTLNNKPDNRIQVLMRKGCKINTNQSRWMNKFSLLVFSLVSYAASATQEIQFKIVDQIGNPIANAVVSASGEPTDDIANIPVMDQINSQFSPHVLVVQKNQSVRFPNSDDIRHHIYSFSQPKPFEIRLYKGEDSTPIRFDKSGVVVLGCNIHDQMLGYIYIAENEITAVTDQNGLARLRTQATEFTFWHANLSASNSERVTKSFAREHAQANENTKSTINRVSEFKTVTLALLEKNKTEVKRRKFSRKFSSREQ</sequence>
<dbReference type="CDD" id="cd04221">
    <property type="entry name" value="MauL"/>
    <property type="match status" value="1"/>
</dbReference>
<dbReference type="RefSeq" id="WP_342882572.1">
    <property type="nucleotide sequence ID" value="NZ_JBBMQS010000013.1"/>
</dbReference>
<protein>
    <submittedName>
        <fullName evidence="1">Methylamine utilization protein</fullName>
    </submittedName>
</protein>
<gene>
    <name evidence="1" type="ORF">WNY77_18130</name>
</gene>
<evidence type="ECO:0000313" key="2">
    <source>
        <dbReference type="Proteomes" id="UP001461163"/>
    </source>
</evidence>
<evidence type="ECO:0000313" key="1">
    <source>
        <dbReference type="EMBL" id="MEM5499336.1"/>
    </source>
</evidence>
<dbReference type="Proteomes" id="UP001461163">
    <property type="component" value="Unassembled WGS sequence"/>
</dbReference>
<dbReference type="InterPro" id="IPR008972">
    <property type="entry name" value="Cupredoxin"/>
</dbReference>
<comment type="caution">
    <text evidence="1">The sequence shown here is derived from an EMBL/GenBank/DDBJ whole genome shotgun (WGS) entry which is preliminary data.</text>
</comment>
<proteinExistence type="predicted"/>